<dbReference type="GO" id="GO:0012505">
    <property type="term" value="C:endomembrane system"/>
    <property type="evidence" value="ECO:0007669"/>
    <property type="project" value="UniProtKB-SubCell"/>
</dbReference>
<comment type="function">
    <text evidence="12">Component of the F(0) channel, it forms part of the peripheral stalk, linking F(1) to F(0).</text>
</comment>
<dbReference type="GO" id="GO:0005886">
    <property type="term" value="C:plasma membrane"/>
    <property type="evidence" value="ECO:0007669"/>
    <property type="project" value="UniProtKB-SubCell"/>
</dbReference>
<evidence type="ECO:0000256" key="1">
    <source>
        <dbReference type="ARBA" id="ARBA00005513"/>
    </source>
</evidence>
<dbReference type="CDD" id="cd06503">
    <property type="entry name" value="ATP-synt_Fo_b"/>
    <property type="match status" value="1"/>
</dbReference>
<evidence type="ECO:0000256" key="6">
    <source>
        <dbReference type="ARBA" id="ARBA00022989"/>
    </source>
</evidence>
<evidence type="ECO:0000256" key="11">
    <source>
        <dbReference type="ARBA" id="ARBA00037847"/>
    </source>
</evidence>
<accession>A0A1G2ANU3</accession>
<keyword evidence="3 12" id="KW-0138">CF(0)</keyword>
<keyword evidence="2 12" id="KW-0813">Transport</keyword>
<dbReference type="GO" id="GO:0046933">
    <property type="term" value="F:proton-transporting ATP synthase activity, rotational mechanism"/>
    <property type="evidence" value="ECO:0007669"/>
    <property type="project" value="UniProtKB-UniRule"/>
</dbReference>
<keyword evidence="14" id="KW-0175">Coiled coil</keyword>
<dbReference type="AlphaFoldDB" id="A0A1G2ANU3"/>
<feature type="coiled-coil region" evidence="14">
    <location>
        <begin position="102"/>
        <end position="129"/>
    </location>
</feature>
<evidence type="ECO:0000256" key="8">
    <source>
        <dbReference type="ARBA" id="ARBA00023136"/>
    </source>
</evidence>
<dbReference type="STRING" id="1798540.A3B74_04345"/>
<name>A0A1G2ANU3_9BACT</name>
<dbReference type="GO" id="GO:0045259">
    <property type="term" value="C:proton-transporting ATP synthase complex"/>
    <property type="evidence" value="ECO:0007669"/>
    <property type="project" value="UniProtKB-KW"/>
</dbReference>
<dbReference type="InterPro" id="IPR005864">
    <property type="entry name" value="ATP_synth_F0_bsu_bac"/>
</dbReference>
<keyword evidence="7 12" id="KW-0406">Ion transport</keyword>
<evidence type="ECO:0000256" key="12">
    <source>
        <dbReference type="HAMAP-Rule" id="MF_01398"/>
    </source>
</evidence>
<feature type="coiled-coil region" evidence="14">
    <location>
        <begin position="47"/>
        <end position="74"/>
    </location>
</feature>
<keyword evidence="6 12" id="KW-1133">Transmembrane helix</keyword>
<comment type="subcellular location">
    <subcellularLocation>
        <location evidence="12">Cell membrane</location>
        <topology evidence="12">Single-pass membrane protein</topology>
    </subcellularLocation>
    <subcellularLocation>
        <location evidence="11">Endomembrane system</location>
        <topology evidence="11">Single-pass membrane protein</topology>
    </subcellularLocation>
</comment>
<comment type="function">
    <text evidence="10 12">F(1)F(0) ATP synthase produces ATP from ADP in the presence of a proton or sodium gradient. F-type ATPases consist of two structural domains, F(1) containing the extramembraneous catalytic core and F(0) containing the membrane proton channel, linked together by a central stalk and a peripheral stalk. During catalysis, ATP synthesis in the catalytic domain of F(1) is coupled via a rotary mechanism of the central stalk subunits to proton translocation.</text>
</comment>
<dbReference type="EMBL" id="MHKB01000013">
    <property type="protein sequence ID" value="OGY78583.1"/>
    <property type="molecule type" value="Genomic_DNA"/>
</dbReference>
<reference evidence="15 16" key="1">
    <citation type="journal article" date="2016" name="Nat. Commun.">
        <title>Thousands of microbial genomes shed light on interconnected biogeochemical processes in an aquifer system.</title>
        <authorList>
            <person name="Anantharaman K."/>
            <person name="Brown C.T."/>
            <person name="Hug L.A."/>
            <person name="Sharon I."/>
            <person name="Castelle C.J."/>
            <person name="Probst A.J."/>
            <person name="Thomas B.C."/>
            <person name="Singh A."/>
            <person name="Wilkins M.J."/>
            <person name="Karaoz U."/>
            <person name="Brodie E.L."/>
            <person name="Williams K.H."/>
            <person name="Hubbard S.S."/>
            <person name="Banfield J.F."/>
        </authorList>
    </citation>
    <scope>NUCLEOTIDE SEQUENCE [LARGE SCALE GENOMIC DNA]</scope>
</reference>
<sequence>MELIEKFGIDARTLIAQVINFLIVLFVLYKFAFKPVLKLLDDRSKKIKKSLQHAQEIEEKMQELDTLKSQMLQEVHRKSQTILKTTQEKADQERQFIVNKAKTEVKDIIEKAQQEIHTVRKKLLDESKKDIVAIVVASLEKILPKKIDHTLGKEMTTLTIDAAINERKKQL</sequence>
<dbReference type="Proteomes" id="UP000177165">
    <property type="component" value="Unassembled WGS sequence"/>
</dbReference>
<keyword evidence="8 12" id="KW-0472">Membrane</keyword>
<proteinExistence type="inferred from homology"/>
<dbReference type="HAMAP" id="MF_01398">
    <property type="entry name" value="ATP_synth_b_bprime"/>
    <property type="match status" value="1"/>
</dbReference>
<evidence type="ECO:0000313" key="15">
    <source>
        <dbReference type="EMBL" id="OGY78583.1"/>
    </source>
</evidence>
<dbReference type="NCBIfam" id="TIGR01144">
    <property type="entry name" value="ATP_synt_b"/>
    <property type="match status" value="1"/>
</dbReference>
<evidence type="ECO:0000256" key="4">
    <source>
        <dbReference type="ARBA" id="ARBA00022692"/>
    </source>
</evidence>
<comment type="caution">
    <text evidence="15">The sequence shown here is derived from an EMBL/GenBank/DDBJ whole genome shotgun (WGS) entry which is preliminary data.</text>
</comment>
<dbReference type="Pfam" id="PF00430">
    <property type="entry name" value="ATP-synt_B"/>
    <property type="match status" value="1"/>
</dbReference>
<organism evidence="15 16">
    <name type="scientific">Candidatus Kerfeldbacteria bacterium RIFCSPHIGHO2_02_FULL_42_14</name>
    <dbReference type="NCBI Taxonomy" id="1798540"/>
    <lineage>
        <taxon>Bacteria</taxon>
        <taxon>Candidatus Kerfeldiibacteriota</taxon>
    </lineage>
</organism>
<dbReference type="PANTHER" id="PTHR33445">
    <property type="entry name" value="ATP SYNTHASE SUBUNIT B', CHLOROPLASTIC"/>
    <property type="match status" value="1"/>
</dbReference>
<dbReference type="InterPro" id="IPR002146">
    <property type="entry name" value="ATP_synth_b/b'su_bac/chlpt"/>
</dbReference>
<dbReference type="PANTHER" id="PTHR33445:SF2">
    <property type="entry name" value="ATP SYNTHASE SUBUNIT B', CHLOROPLASTIC"/>
    <property type="match status" value="1"/>
</dbReference>
<keyword evidence="5 12" id="KW-0375">Hydrogen ion transport</keyword>
<evidence type="ECO:0000256" key="5">
    <source>
        <dbReference type="ARBA" id="ARBA00022781"/>
    </source>
</evidence>
<evidence type="ECO:0000313" key="16">
    <source>
        <dbReference type="Proteomes" id="UP000177165"/>
    </source>
</evidence>
<evidence type="ECO:0000256" key="9">
    <source>
        <dbReference type="ARBA" id="ARBA00023310"/>
    </source>
</evidence>
<keyword evidence="12" id="KW-1003">Cell membrane</keyword>
<dbReference type="GO" id="GO:0046961">
    <property type="term" value="F:proton-transporting ATPase activity, rotational mechanism"/>
    <property type="evidence" value="ECO:0007669"/>
    <property type="project" value="TreeGrafter"/>
</dbReference>
<gene>
    <name evidence="12" type="primary">atpF</name>
    <name evidence="15" type="ORF">A3B74_04345</name>
</gene>
<evidence type="ECO:0000256" key="14">
    <source>
        <dbReference type="SAM" id="Coils"/>
    </source>
</evidence>
<evidence type="ECO:0000256" key="10">
    <source>
        <dbReference type="ARBA" id="ARBA00025198"/>
    </source>
</evidence>
<keyword evidence="4 12" id="KW-0812">Transmembrane</keyword>
<comment type="similarity">
    <text evidence="1 12 13">Belongs to the ATPase B chain family.</text>
</comment>
<comment type="subunit">
    <text evidence="12">F-type ATPases have 2 components, F(1) - the catalytic core - and F(0) - the membrane proton channel. F(1) has five subunits: alpha(3), beta(3), gamma(1), delta(1), epsilon(1). F(0) has three main subunits: a(1), b(2) and c(10-14). The alpha and beta chains form an alternating ring which encloses part of the gamma chain. F(1) is attached to F(0) by a central stalk formed by the gamma and epsilon chains, while a peripheral stalk is formed by the delta and b chains.</text>
</comment>
<feature type="transmembrane region" description="Helical" evidence="12">
    <location>
        <begin position="14"/>
        <end position="33"/>
    </location>
</feature>
<protein>
    <recommendedName>
        <fullName evidence="12">ATP synthase subunit b</fullName>
    </recommendedName>
    <alternativeName>
        <fullName evidence="12">ATP synthase F(0) sector subunit b</fullName>
    </alternativeName>
    <alternativeName>
        <fullName evidence="12">ATPase subunit I</fullName>
    </alternativeName>
    <alternativeName>
        <fullName evidence="12">F-type ATPase subunit b</fullName>
        <shortName evidence="12">F-ATPase subunit b</shortName>
    </alternativeName>
</protein>
<evidence type="ECO:0000256" key="13">
    <source>
        <dbReference type="RuleBase" id="RU003848"/>
    </source>
</evidence>
<evidence type="ECO:0000256" key="2">
    <source>
        <dbReference type="ARBA" id="ARBA00022448"/>
    </source>
</evidence>
<keyword evidence="9 12" id="KW-0066">ATP synthesis</keyword>
<evidence type="ECO:0000256" key="7">
    <source>
        <dbReference type="ARBA" id="ARBA00023065"/>
    </source>
</evidence>
<dbReference type="InterPro" id="IPR050059">
    <property type="entry name" value="ATP_synthase_B_chain"/>
</dbReference>
<evidence type="ECO:0000256" key="3">
    <source>
        <dbReference type="ARBA" id="ARBA00022547"/>
    </source>
</evidence>